<keyword evidence="4 7" id="KW-1133">Transmembrane helix</keyword>
<accession>A0A8X7NRU3</accession>
<dbReference type="EMBL" id="JABWAB010000001">
    <property type="protein sequence ID" value="KAF6058878.1"/>
    <property type="molecule type" value="Genomic_DNA"/>
</dbReference>
<feature type="domain" description="DUF202" evidence="8">
    <location>
        <begin position="81"/>
        <end position="165"/>
    </location>
</feature>
<reference evidence="9" key="1">
    <citation type="submission" date="2020-03" db="EMBL/GenBank/DDBJ databases">
        <title>FDA dAtabase for Regulatory Grade micrObial Sequences (FDA-ARGOS): Supporting development and validation of Infectious Disease Dx tests.</title>
        <authorList>
            <person name="Campos J."/>
            <person name="Goldberg B."/>
            <person name="Tallon L."/>
            <person name="Sadzewicz L."/>
            <person name="Vavikolanu K."/>
            <person name="Mehta A."/>
            <person name="Aluvathingal J."/>
            <person name="Nadendla S."/>
            <person name="Nandy P."/>
            <person name="Geyer C."/>
            <person name="Yan Y."/>
            <person name="Sichtig H."/>
        </authorList>
    </citation>
    <scope>NUCLEOTIDE SEQUENCE [LARGE SCALE GENOMIC DNA]</scope>
    <source>
        <strain evidence="9">FDAARGOS_652</strain>
    </source>
</reference>
<feature type="compositionally biased region" description="Polar residues" evidence="6">
    <location>
        <begin position="24"/>
        <end position="53"/>
    </location>
</feature>
<feature type="transmembrane region" description="Helical" evidence="7">
    <location>
        <begin position="141"/>
        <end position="163"/>
    </location>
</feature>
<keyword evidence="2" id="KW-1003">Cell membrane</keyword>
<evidence type="ECO:0000256" key="1">
    <source>
        <dbReference type="ARBA" id="ARBA00004651"/>
    </source>
</evidence>
<evidence type="ECO:0000313" key="9">
    <source>
        <dbReference type="EMBL" id="KAF6058878.1"/>
    </source>
</evidence>
<organism evidence="9 10">
    <name type="scientific">Candida parapsilosis</name>
    <name type="common">Yeast</name>
    <dbReference type="NCBI Taxonomy" id="5480"/>
    <lineage>
        <taxon>Eukaryota</taxon>
        <taxon>Fungi</taxon>
        <taxon>Dikarya</taxon>
        <taxon>Ascomycota</taxon>
        <taxon>Saccharomycotina</taxon>
        <taxon>Pichiomycetes</taxon>
        <taxon>Debaryomycetaceae</taxon>
        <taxon>Candida/Lodderomyces clade</taxon>
        <taxon>Candida</taxon>
    </lineage>
</organism>
<evidence type="ECO:0000256" key="3">
    <source>
        <dbReference type="ARBA" id="ARBA00022692"/>
    </source>
</evidence>
<feature type="transmembrane region" description="Helical" evidence="7">
    <location>
        <begin position="184"/>
        <end position="207"/>
    </location>
</feature>
<dbReference type="Pfam" id="PF02656">
    <property type="entry name" value="DUF202"/>
    <property type="match status" value="1"/>
</dbReference>
<dbReference type="Proteomes" id="UP000590412">
    <property type="component" value="Unassembled WGS sequence"/>
</dbReference>
<name>A0A8X7NRU3_CANPA</name>
<sequence length="210" mass="23191">MAGENIADSTSDDTSEIEVRPYSQVDTGTSSGSQRVGLDSSQPTSRRSLTRATTIDDEENARVSPHFPYPLVMKVVSSEPRDVLQSERTFLTFTRFATALFFTALGIILNFKFDTSGDDAAKSPDEEDQKHNFNHTKFSVAVSYILLVLSLFVLVVSGSSYYITINRYAQHKIATYNFNNLPTAACITGVIITLIVINVTLIVEGFLETK</sequence>
<dbReference type="GO" id="GO:0005886">
    <property type="term" value="C:plasma membrane"/>
    <property type="evidence" value="ECO:0007669"/>
    <property type="project" value="UniProtKB-SubCell"/>
</dbReference>
<dbReference type="InterPro" id="IPR052053">
    <property type="entry name" value="IM_YidH-like"/>
</dbReference>
<dbReference type="InterPro" id="IPR003807">
    <property type="entry name" value="DUF202"/>
</dbReference>
<evidence type="ECO:0000256" key="6">
    <source>
        <dbReference type="SAM" id="MobiDB-lite"/>
    </source>
</evidence>
<dbReference type="AlphaFoldDB" id="A0A8X7NRU3"/>
<feature type="region of interest" description="Disordered" evidence="6">
    <location>
        <begin position="1"/>
        <end position="59"/>
    </location>
</feature>
<evidence type="ECO:0000313" key="10">
    <source>
        <dbReference type="Proteomes" id="UP000590412"/>
    </source>
</evidence>
<dbReference type="PANTHER" id="PTHR34187:SF2">
    <property type="entry name" value="DUF202 DOMAIN-CONTAINING PROTEIN"/>
    <property type="match status" value="1"/>
</dbReference>
<feature type="transmembrane region" description="Helical" evidence="7">
    <location>
        <begin position="90"/>
        <end position="109"/>
    </location>
</feature>
<evidence type="ECO:0000256" key="7">
    <source>
        <dbReference type="SAM" id="Phobius"/>
    </source>
</evidence>
<protein>
    <recommendedName>
        <fullName evidence="8">DUF202 domain-containing protein</fullName>
    </recommendedName>
</protein>
<comment type="subcellular location">
    <subcellularLocation>
        <location evidence="1">Cell membrane</location>
        <topology evidence="1">Multi-pass membrane protein</topology>
    </subcellularLocation>
</comment>
<dbReference type="PANTHER" id="PTHR34187">
    <property type="entry name" value="FGR18P"/>
    <property type="match status" value="1"/>
</dbReference>
<evidence type="ECO:0000259" key="8">
    <source>
        <dbReference type="Pfam" id="PF02656"/>
    </source>
</evidence>
<evidence type="ECO:0000256" key="2">
    <source>
        <dbReference type="ARBA" id="ARBA00022475"/>
    </source>
</evidence>
<proteinExistence type="predicted"/>
<keyword evidence="3 7" id="KW-0812">Transmembrane</keyword>
<gene>
    <name evidence="9" type="ORF">FOB60_000460</name>
</gene>
<evidence type="ECO:0000256" key="5">
    <source>
        <dbReference type="ARBA" id="ARBA00023136"/>
    </source>
</evidence>
<evidence type="ECO:0000256" key="4">
    <source>
        <dbReference type="ARBA" id="ARBA00022989"/>
    </source>
</evidence>
<comment type="caution">
    <text evidence="9">The sequence shown here is derived from an EMBL/GenBank/DDBJ whole genome shotgun (WGS) entry which is preliminary data.</text>
</comment>
<keyword evidence="5 7" id="KW-0472">Membrane</keyword>